<evidence type="ECO:0000256" key="1">
    <source>
        <dbReference type="PIRSR" id="PIRSR605502-1"/>
    </source>
</evidence>
<feature type="binding site" evidence="1">
    <location>
        <position position="333"/>
    </location>
    <ligand>
        <name>Mg(2+)</name>
        <dbReference type="ChEBI" id="CHEBI:18420"/>
        <label>1</label>
    </ligand>
</feature>
<organism evidence="3 4">
    <name type="scientific">Nonomuraea thailandensis</name>
    <dbReference type="NCBI Taxonomy" id="1188745"/>
    <lineage>
        <taxon>Bacteria</taxon>
        <taxon>Bacillati</taxon>
        <taxon>Actinomycetota</taxon>
        <taxon>Actinomycetes</taxon>
        <taxon>Streptosporangiales</taxon>
        <taxon>Streptosporangiaceae</taxon>
        <taxon>Nonomuraea</taxon>
    </lineage>
</organism>
<gene>
    <name evidence="3" type="ORF">HD597_001140</name>
</gene>
<dbReference type="InterPro" id="IPR005502">
    <property type="entry name" value="Ribosyl_crysJ1"/>
</dbReference>
<protein>
    <submittedName>
        <fullName evidence="3">ADP-ribosylglycohydrolase</fullName>
    </submittedName>
</protein>
<comment type="caution">
    <text evidence="3">The sequence shown here is derived from an EMBL/GenBank/DDBJ whole genome shotgun (WGS) entry which is preliminary data.</text>
</comment>
<dbReference type="InterPro" id="IPR036705">
    <property type="entry name" value="Ribosyl_crysJ1_sf"/>
</dbReference>
<dbReference type="Gene3D" id="1.10.4080.10">
    <property type="entry name" value="ADP-ribosylation/Crystallin J1"/>
    <property type="match status" value="1"/>
</dbReference>
<dbReference type="SUPFAM" id="SSF101478">
    <property type="entry name" value="ADP-ribosylglycohydrolase"/>
    <property type="match status" value="1"/>
</dbReference>
<keyword evidence="1" id="KW-0460">Magnesium</keyword>
<dbReference type="Proteomes" id="UP001139648">
    <property type="component" value="Unassembled WGS sequence"/>
</dbReference>
<dbReference type="InterPro" id="IPR050792">
    <property type="entry name" value="ADP-ribosylglycohydrolase"/>
</dbReference>
<evidence type="ECO:0000256" key="2">
    <source>
        <dbReference type="SAM" id="MobiDB-lite"/>
    </source>
</evidence>
<keyword evidence="1" id="KW-0479">Metal-binding</keyword>
<feature type="binding site" evidence="1">
    <location>
        <position position="336"/>
    </location>
    <ligand>
        <name>Mg(2+)</name>
        <dbReference type="ChEBI" id="CHEBI:18420"/>
        <label>1</label>
    </ligand>
</feature>
<name>A0A9X2GAG2_9ACTN</name>
<dbReference type="RefSeq" id="WP_253740605.1">
    <property type="nucleotide sequence ID" value="NZ_BAABKA010000033.1"/>
</dbReference>
<reference evidence="3" key="1">
    <citation type="submission" date="2022-06" db="EMBL/GenBank/DDBJ databases">
        <title>Sequencing the genomes of 1000 actinobacteria strains.</title>
        <authorList>
            <person name="Klenk H.-P."/>
        </authorList>
    </citation>
    <scope>NUCLEOTIDE SEQUENCE</scope>
    <source>
        <strain evidence="3">DSM 46694</strain>
    </source>
</reference>
<evidence type="ECO:0000313" key="4">
    <source>
        <dbReference type="Proteomes" id="UP001139648"/>
    </source>
</evidence>
<keyword evidence="4" id="KW-1185">Reference proteome</keyword>
<comment type="cofactor">
    <cofactor evidence="1">
        <name>Mg(2+)</name>
        <dbReference type="ChEBI" id="CHEBI:18420"/>
    </cofactor>
    <text evidence="1">Binds 2 magnesium ions per subunit.</text>
</comment>
<dbReference type="PANTHER" id="PTHR16222">
    <property type="entry name" value="ADP-RIBOSYLGLYCOHYDROLASE"/>
    <property type="match status" value="1"/>
</dbReference>
<feature type="binding site" evidence="1">
    <location>
        <position position="335"/>
    </location>
    <ligand>
        <name>Mg(2+)</name>
        <dbReference type="ChEBI" id="CHEBI:18420"/>
        <label>1</label>
    </ligand>
</feature>
<sequence length="376" mass="38764">MEVSDRVRGCLLGGAIGDALGAPIEFQSLREIRKHHGTDGITGYVTTWRGRTGLITDDTQMTLFTVEGLLDARVTAAHASRTAGEEDGGARAGARDGAPIAARGDAPDAEPGGAGGGARAAAVDAVRRAYLRWLDTQQHQAPPPGGLPHRTGPLREEAWLYSRRAPGNACLSGLHRWFPGPSPWGEPGPVNPGSKGCGTVMRSAPFGLVERVPREAFELAAACAQITHGHPTGYLAAGAFAAIITHLMAGQALEPAVRQAMELLAEYPGHEETTAALRAAVRLAGSGGHSPEAVESLGGAWVAEEALAIGVYCALAEPAVDRALLLSVNHSGDSDSTGSVCGNLLGALHGAAPLPAAWLGPLEGRDTIERLAAELA</sequence>
<feature type="compositionally biased region" description="Low complexity" evidence="2">
    <location>
        <begin position="95"/>
        <end position="104"/>
    </location>
</feature>
<dbReference type="GO" id="GO:0046872">
    <property type="term" value="F:metal ion binding"/>
    <property type="evidence" value="ECO:0007669"/>
    <property type="project" value="UniProtKB-KW"/>
</dbReference>
<evidence type="ECO:0000313" key="3">
    <source>
        <dbReference type="EMBL" id="MCP2354120.1"/>
    </source>
</evidence>
<accession>A0A9X2GAG2</accession>
<proteinExistence type="predicted"/>
<dbReference type="PANTHER" id="PTHR16222:SF12">
    <property type="entry name" value="ADP-RIBOSYLGLYCOHYDROLASE-RELATED"/>
    <property type="match status" value="1"/>
</dbReference>
<dbReference type="AlphaFoldDB" id="A0A9X2GAG2"/>
<feature type="region of interest" description="Disordered" evidence="2">
    <location>
        <begin position="80"/>
        <end position="119"/>
    </location>
</feature>
<dbReference type="Pfam" id="PF03747">
    <property type="entry name" value="ADP_ribosyl_GH"/>
    <property type="match status" value="1"/>
</dbReference>
<dbReference type="EMBL" id="JAMZEB010000002">
    <property type="protein sequence ID" value="MCP2354120.1"/>
    <property type="molecule type" value="Genomic_DNA"/>
</dbReference>